<feature type="compositionally biased region" description="Basic and acidic residues" evidence="1">
    <location>
        <begin position="46"/>
        <end position="59"/>
    </location>
</feature>
<keyword evidence="3" id="KW-1185">Reference proteome</keyword>
<name>A0ABS8UR46_DATST</name>
<feature type="compositionally biased region" description="Basic and acidic residues" evidence="1">
    <location>
        <begin position="1"/>
        <end position="15"/>
    </location>
</feature>
<feature type="compositionally biased region" description="Acidic residues" evidence="1">
    <location>
        <begin position="106"/>
        <end position="122"/>
    </location>
</feature>
<protein>
    <submittedName>
        <fullName evidence="2">Uncharacterized protein</fullName>
    </submittedName>
</protein>
<evidence type="ECO:0000313" key="2">
    <source>
        <dbReference type="EMBL" id="MCD9560658.1"/>
    </source>
</evidence>
<organism evidence="2 3">
    <name type="scientific">Datura stramonium</name>
    <name type="common">Jimsonweed</name>
    <name type="synonym">Common thornapple</name>
    <dbReference type="NCBI Taxonomy" id="4076"/>
    <lineage>
        <taxon>Eukaryota</taxon>
        <taxon>Viridiplantae</taxon>
        <taxon>Streptophyta</taxon>
        <taxon>Embryophyta</taxon>
        <taxon>Tracheophyta</taxon>
        <taxon>Spermatophyta</taxon>
        <taxon>Magnoliopsida</taxon>
        <taxon>eudicotyledons</taxon>
        <taxon>Gunneridae</taxon>
        <taxon>Pentapetalae</taxon>
        <taxon>asterids</taxon>
        <taxon>lamiids</taxon>
        <taxon>Solanales</taxon>
        <taxon>Solanaceae</taxon>
        <taxon>Solanoideae</taxon>
        <taxon>Datureae</taxon>
        <taxon>Datura</taxon>
    </lineage>
</organism>
<feature type="compositionally biased region" description="Basic and acidic residues" evidence="1">
    <location>
        <begin position="79"/>
        <end position="105"/>
    </location>
</feature>
<evidence type="ECO:0000256" key="1">
    <source>
        <dbReference type="SAM" id="MobiDB-lite"/>
    </source>
</evidence>
<feature type="compositionally biased region" description="Polar residues" evidence="1">
    <location>
        <begin position="176"/>
        <end position="194"/>
    </location>
</feature>
<reference evidence="2 3" key="1">
    <citation type="journal article" date="2021" name="BMC Genomics">
        <title>Datura genome reveals duplications of psychoactive alkaloid biosynthetic genes and high mutation rate following tissue culture.</title>
        <authorList>
            <person name="Rajewski A."/>
            <person name="Carter-House D."/>
            <person name="Stajich J."/>
            <person name="Litt A."/>
        </authorList>
    </citation>
    <scope>NUCLEOTIDE SEQUENCE [LARGE SCALE GENOMIC DNA]</scope>
    <source>
        <strain evidence="2">AR-01</strain>
    </source>
</reference>
<comment type="caution">
    <text evidence="2">The sequence shown here is derived from an EMBL/GenBank/DDBJ whole genome shotgun (WGS) entry which is preliminary data.</text>
</comment>
<accession>A0ABS8UR46</accession>
<dbReference type="Proteomes" id="UP000823775">
    <property type="component" value="Unassembled WGS sequence"/>
</dbReference>
<dbReference type="EMBL" id="JACEIK010002359">
    <property type="protein sequence ID" value="MCD9560658.1"/>
    <property type="molecule type" value="Genomic_DNA"/>
</dbReference>
<feature type="compositionally biased region" description="Polar residues" evidence="1">
    <location>
        <begin position="131"/>
        <end position="141"/>
    </location>
</feature>
<proteinExistence type="predicted"/>
<feature type="region of interest" description="Disordered" evidence="1">
    <location>
        <begin position="1"/>
        <end position="194"/>
    </location>
</feature>
<gene>
    <name evidence="2" type="ORF">HAX54_019387</name>
</gene>
<evidence type="ECO:0000313" key="3">
    <source>
        <dbReference type="Proteomes" id="UP000823775"/>
    </source>
</evidence>
<sequence length="194" mass="22116">MDTGKEDNDKRDLIDITKYAKPQDDTPLGEWKEVKRRKQKRINNNQKEKQESIKERIQHEQAAPVTQNSFDELLEEFEIQDKATQKEMPPEDYNKGDGNKEQGGKEEDEWADTNSSEDDISEESTNKGKVENNTPGVSNKSEQAEEQTENNIKDQGLKKKQGIRNGNIRALPITRGQKSNSQKPLISGINDQCS</sequence>